<dbReference type="InterPro" id="IPR015797">
    <property type="entry name" value="NUDIX_hydrolase-like_dom_sf"/>
</dbReference>
<dbReference type="AlphaFoldDB" id="A0A0R1I0K3"/>
<evidence type="ECO:0000256" key="3">
    <source>
        <dbReference type="ARBA" id="ARBA00022741"/>
    </source>
</evidence>
<dbReference type="GO" id="GO:0000166">
    <property type="term" value="F:nucleotide binding"/>
    <property type="evidence" value="ECO:0007669"/>
    <property type="project" value="UniProtKB-KW"/>
</dbReference>
<gene>
    <name evidence="7" type="ORF">FC96_GL001126</name>
</gene>
<evidence type="ECO:0000256" key="5">
    <source>
        <dbReference type="ARBA" id="ARBA00032644"/>
    </source>
</evidence>
<organism evidence="7 8">
    <name type="scientific">Secundilactobacillus kimchicus JCM 15530</name>
    <dbReference type="NCBI Taxonomy" id="1302272"/>
    <lineage>
        <taxon>Bacteria</taxon>
        <taxon>Bacillati</taxon>
        <taxon>Bacillota</taxon>
        <taxon>Bacilli</taxon>
        <taxon>Lactobacillales</taxon>
        <taxon>Lactobacillaceae</taxon>
        <taxon>Secundilactobacillus</taxon>
    </lineage>
</organism>
<protein>
    <recommendedName>
        <fullName evidence="2">Bis(5'-nucleosyl)-tetraphosphatase [asymmetrical]</fullName>
    </recommendedName>
    <alternativeName>
        <fullName evidence="5">Diadenosine 5',5'''-P1,P4-tetraphosphate asymmetrical hydrolase</fullName>
    </alternativeName>
</protein>
<dbReference type="GO" id="GO:0004081">
    <property type="term" value="F:bis(5'-nucleosyl)-tetraphosphatase (asymmetrical) activity"/>
    <property type="evidence" value="ECO:0007669"/>
    <property type="project" value="TreeGrafter"/>
</dbReference>
<keyword evidence="8" id="KW-1185">Reference proteome</keyword>
<sequence>MVTEVASGAVVYRVVADQPEYLLLKSATSDFWGFPKGHVEGTETLVATAEREIREETKLTVTIDEQYHDELNYDMANGHHKTVHLFVSQVPATVNIDKQDEEIANFGWFKTAEAVDRLTYDNLKAALARADLYIRRQINNHD</sequence>
<dbReference type="GO" id="GO:0006167">
    <property type="term" value="P:AMP biosynthetic process"/>
    <property type="evidence" value="ECO:0007669"/>
    <property type="project" value="TreeGrafter"/>
</dbReference>
<evidence type="ECO:0000256" key="1">
    <source>
        <dbReference type="ARBA" id="ARBA00005582"/>
    </source>
</evidence>
<dbReference type="InterPro" id="IPR003565">
    <property type="entry name" value="Tetra_PHTase"/>
</dbReference>
<dbReference type="EMBL" id="AZCX01000002">
    <property type="protein sequence ID" value="KRK48807.1"/>
    <property type="molecule type" value="Genomic_DNA"/>
</dbReference>
<dbReference type="Pfam" id="PF00293">
    <property type="entry name" value="NUDIX"/>
    <property type="match status" value="1"/>
</dbReference>
<accession>A0A0R1I0K3</accession>
<feature type="domain" description="Nudix hydrolase" evidence="6">
    <location>
        <begin position="2"/>
        <end position="133"/>
    </location>
</feature>
<dbReference type="CDD" id="cd03428">
    <property type="entry name" value="NUDIX_Ap4A_Nudt2"/>
    <property type="match status" value="1"/>
</dbReference>
<dbReference type="STRING" id="1302272.FC96_GL001126"/>
<dbReference type="SUPFAM" id="SSF55811">
    <property type="entry name" value="Nudix"/>
    <property type="match status" value="1"/>
</dbReference>
<dbReference type="PANTHER" id="PTHR21340">
    <property type="entry name" value="DIADENOSINE 5,5-P1,P4-TETRAPHOSPHATE PYROPHOSPHOHYDROLASE MUTT"/>
    <property type="match status" value="1"/>
</dbReference>
<evidence type="ECO:0000256" key="2">
    <source>
        <dbReference type="ARBA" id="ARBA00018911"/>
    </source>
</evidence>
<name>A0A0R1I0K3_9LACO</name>
<evidence type="ECO:0000313" key="8">
    <source>
        <dbReference type="Proteomes" id="UP000050911"/>
    </source>
</evidence>
<comment type="similarity">
    <text evidence="1">Belongs to the Nudix hydrolase family.</text>
</comment>
<comment type="caution">
    <text evidence="7">The sequence shown here is derived from an EMBL/GenBank/DDBJ whole genome shotgun (WGS) entry which is preliminary data.</text>
</comment>
<evidence type="ECO:0000256" key="4">
    <source>
        <dbReference type="ARBA" id="ARBA00022801"/>
    </source>
</evidence>
<dbReference type="PANTHER" id="PTHR21340:SF0">
    <property type="entry name" value="BIS(5'-NUCLEOSYL)-TETRAPHOSPHATASE [ASYMMETRICAL]"/>
    <property type="match status" value="1"/>
</dbReference>
<dbReference type="Gene3D" id="3.90.79.10">
    <property type="entry name" value="Nucleoside Triphosphate Pyrophosphohydrolase"/>
    <property type="match status" value="1"/>
</dbReference>
<dbReference type="OrthoDB" id="9816289at2"/>
<dbReference type="InterPro" id="IPR000086">
    <property type="entry name" value="NUDIX_hydrolase_dom"/>
</dbReference>
<dbReference type="InterPro" id="IPR051325">
    <property type="entry name" value="Nudix_hydrolase_domain"/>
</dbReference>
<dbReference type="RefSeq" id="WP_054659286.1">
    <property type="nucleotide sequence ID" value="NZ_AZCX01000002.1"/>
</dbReference>
<dbReference type="GO" id="GO:0006754">
    <property type="term" value="P:ATP biosynthetic process"/>
    <property type="evidence" value="ECO:0007669"/>
    <property type="project" value="TreeGrafter"/>
</dbReference>
<evidence type="ECO:0000313" key="7">
    <source>
        <dbReference type="EMBL" id="KRK48807.1"/>
    </source>
</evidence>
<keyword evidence="3" id="KW-0547">Nucleotide-binding</keyword>
<reference evidence="7 8" key="1">
    <citation type="journal article" date="2015" name="Genome Announc.">
        <title>Expanding the biotechnology potential of lactobacilli through comparative genomics of 213 strains and associated genera.</title>
        <authorList>
            <person name="Sun Z."/>
            <person name="Harris H.M."/>
            <person name="McCann A."/>
            <person name="Guo C."/>
            <person name="Argimon S."/>
            <person name="Zhang W."/>
            <person name="Yang X."/>
            <person name="Jeffery I.B."/>
            <person name="Cooney J.C."/>
            <person name="Kagawa T.F."/>
            <person name="Liu W."/>
            <person name="Song Y."/>
            <person name="Salvetti E."/>
            <person name="Wrobel A."/>
            <person name="Rasinkangas P."/>
            <person name="Parkhill J."/>
            <person name="Rea M.C."/>
            <person name="O'Sullivan O."/>
            <person name="Ritari J."/>
            <person name="Douillard F.P."/>
            <person name="Paul Ross R."/>
            <person name="Yang R."/>
            <person name="Briner A.E."/>
            <person name="Felis G.E."/>
            <person name="de Vos W.M."/>
            <person name="Barrangou R."/>
            <person name="Klaenhammer T.R."/>
            <person name="Caufield P.W."/>
            <person name="Cui Y."/>
            <person name="Zhang H."/>
            <person name="O'Toole P.W."/>
        </authorList>
    </citation>
    <scope>NUCLEOTIDE SEQUENCE [LARGE SCALE GENOMIC DNA]</scope>
    <source>
        <strain evidence="7 8">JCM 15530</strain>
    </source>
</reference>
<dbReference type="Proteomes" id="UP000050911">
    <property type="component" value="Unassembled WGS sequence"/>
</dbReference>
<proteinExistence type="inferred from homology"/>
<dbReference type="PATRIC" id="fig|1302272.5.peg.1134"/>
<dbReference type="PROSITE" id="PS51462">
    <property type="entry name" value="NUDIX"/>
    <property type="match status" value="1"/>
</dbReference>
<evidence type="ECO:0000259" key="6">
    <source>
        <dbReference type="PROSITE" id="PS51462"/>
    </source>
</evidence>
<keyword evidence="4 7" id="KW-0378">Hydrolase</keyword>